<proteinExistence type="predicted"/>
<dbReference type="SMART" id="SM00487">
    <property type="entry name" value="DEXDc"/>
    <property type="match status" value="1"/>
</dbReference>
<dbReference type="PROSITE" id="PS51194">
    <property type="entry name" value="HELICASE_CTER"/>
    <property type="match status" value="1"/>
</dbReference>
<name>A0A174IWM4_9FIRM</name>
<evidence type="ECO:0000259" key="1">
    <source>
        <dbReference type="PROSITE" id="PS51194"/>
    </source>
</evidence>
<gene>
    <name evidence="2" type="ORF">ERS852497_01196</name>
</gene>
<dbReference type="AlphaFoldDB" id="A0A174IWM4"/>
<reference evidence="2 3" key="1">
    <citation type="submission" date="2015-09" db="EMBL/GenBank/DDBJ databases">
        <authorList>
            <consortium name="Pathogen Informatics"/>
        </authorList>
    </citation>
    <scope>NUCLEOTIDE SEQUENCE [LARGE SCALE GENOMIC DNA]</scope>
    <source>
        <strain evidence="2 3">2789STDY5834884</strain>
    </source>
</reference>
<dbReference type="EMBL" id="CZAJ01000008">
    <property type="protein sequence ID" value="CUO89738.1"/>
    <property type="molecule type" value="Genomic_DNA"/>
</dbReference>
<feature type="domain" description="Helicase C-terminal" evidence="1">
    <location>
        <begin position="817"/>
        <end position="1004"/>
    </location>
</feature>
<evidence type="ECO:0000313" key="2">
    <source>
        <dbReference type="EMBL" id="CUO89738.1"/>
    </source>
</evidence>
<protein>
    <submittedName>
        <fullName evidence="2">ATP-dependent helicase HepA</fullName>
    </submittedName>
</protein>
<organism evidence="2 3">
    <name type="scientific">Agathobacter rectalis</name>
    <dbReference type="NCBI Taxonomy" id="39491"/>
    <lineage>
        <taxon>Bacteria</taxon>
        <taxon>Bacillati</taxon>
        <taxon>Bacillota</taxon>
        <taxon>Clostridia</taxon>
        <taxon>Lachnospirales</taxon>
        <taxon>Lachnospiraceae</taxon>
        <taxon>Agathobacter</taxon>
    </lineage>
</organism>
<sequence length="1085" mass="125726">MSQFNIDEIEKRTLSGLKDFQRATVERVDYLFRHNQNRVLVADEVGMGKTLIARGAIVKTARLRIEEKDDLFKVIYICSNQNIANQNIRKLDVTGKNAIGSVSDTRLSMQHLKITEQENDPQIKEGFIQLIPLTPETSFRMTTGGGSVQERALMYAILRRMPDFKGHAASLEKFMIMDAVKAWGLAKWNLENRVAECEKMTKGVYPQNVIDKILNYQEYESIRDLLLNHLHERRYHKQLTYSKYYVVNKLRVMFARISVSMLEPDLVIMDEFQRFKFLLSSDDSELGILAHSFLSGHDTRVLLLSATPYKLYSTLEEIDENQLDEHYAEFFQVMNFLFDDEVKDIKFKEVWKNYSHALSELKAGDSAIISMKELAENVMYQGVSRTERISVMDSGDYTDDSSVKHHLQIDENDINSYIQMSRLLSKTDSNHSLPVDYAKSCPYLMSFMKKYKIKEQIEKYYTKHPDEFGSEREQSLLWLNRNKINKYDELPKTNARLEALKEKAFTGGAEKYLWIPPSLPYYEMQGAYKNSKGFSKILVFSAWEMVPRMIGALVSYEAERLTVGKLVHQIKNQDKKNTGYFADGSRRYPVARLRFNVSNGEVRGMSLFALLYPSKTLSDMYLPIESLNNHESLEVIEKSVRLKLKEKLAIIEEKYGDSGNNKEDARWYYLAPMLMDGVIYAKHWIEDIVWEMNTDEEDTTFEVRSSSKDKRNKGFIAHIDKLRSYLDAPEEIHLGRKPEDFLETLVNMVLGSPAICIYRSNGRSTARATSLAKVFVNNFNLPESTAIIDLAYGRCRDDNSHWQNVLKYCKDGCFQAMIDEYIHMLKETAGFQSDGNQYQIVHDMMMDSLKIHTATYIADTYPDFKKRINGADRKSDGCRIRSSYAVGFTKDAGDNSKVVMRKENIRNAFNSPMRPFVLATTSIGQEGLDFHNYCRVIMHWNLPSNPIDLEQREGRINRFKCLAIRQNVADKYGKADGITFKRDIWIEMFEAAKAEKQNDQSELVPFWCFGKNQSVKIERLVPMYPMSKDEVNYERLIKILSLYRLTLGQTRQEELLEYLFKEFKDISGLKKLFIDLSPFSKGKEG</sequence>
<keyword evidence="2" id="KW-0378">Hydrolase</keyword>
<dbReference type="Pfam" id="PF00271">
    <property type="entry name" value="Helicase_C"/>
    <property type="match status" value="1"/>
</dbReference>
<dbReference type="GO" id="GO:0004386">
    <property type="term" value="F:helicase activity"/>
    <property type="evidence" value="ECO:0007669"/>
    <property type="project" value="UniProtKB-KW"/>
</dbReference>
<dbReference type="Proteomes" id="UP000095602">
    <property type="component" value="Unassembled WGS sequence"/>
</dbReference>
<keyword evidence="2" id="KW-0547">Nucleotide-binding</keyword>
<keyword evidence="2" id="KW-0347">Helicase</keyword>
<dbReference type="Gene3D" id="3.40.50.300">
    <property type="entry name" value="P-loop containing nucleotide triphosphate hydrolases"/>
    <property type="match status" value="2"/>
</dbReference>
<evidence type="ECO:0000313" key="3">
    <source>
        <dbReference type="Proteomes" id="UP000095602"/>
    </source>
</evidence>
<keyword evidence="2" id="KW-0067">ATP-binding</keyword>
<dbReference type="InterPro" id="IPR001650">
    <property type="entry name" value="Helicase_C-like"/>
</dbReference>
<dbReference type="RefSeq" id="WP_055273326.1">
    <property type="nucleotide sequence ID" value="NZ_CZAJ01000008.1"/>
</dbReference>
<dbReference type="InterPro" id="IPR014001">
    <property type="entry name" value="Helicase_ATP-bd"/>
</dbReference>
<accession>A0A174IWM4</accession>
<dbReference type="InterPro" id="IPR027417">
    <property type="entry name" value="P-loop_NTPase"/>
</dbReference>
<dbReference type="SUPFAM" id="SSF52540">
    <property type="entry name" value="P-loop containing nucleoside triphosphate hydrolases"/>
    <property type="match status" value="2"/>
</dbReference>